<evidence type="ECO:0000313" key="1">
    <source>
        <dbReference type="EMBL" id="CRX38205.1"/>
    </source>
</evidence>
<sequence>MRIEIRDRYKPFTDQRGAEVLLPNSSYGLTVYPCKVFIHDLTRDAKTVAEIDIALPGPSDEFVTQLDLERGEIAVFGKCAKTFFRYFISFADGKILFIKNKPESLFEFHIVEDTQNLISTNQEIDSRVPIIPERLSFGSFKKQHIDTVLKRGDLRDILPLWHALAKVTPAHKAAKTPTTLLSNLAEAVSARNKELVTKEFKSLIRAGFRSLLYPQKKDSLHQGYSNDVVQADSSLALIHEGACIIRSLILETAGTTVAPLPFLPPPLASGRMTGASIGSNAYCSLEWRSGKLTRMLLTAQEPLQIHLALPKDIESFRARNLKNGITWKQPRDQKLDLSEDSALYLDRFQH</sequence>
<organism evidence="1 2">
    <name type="scientific">Estrella lausannensis</name>
    <dbReference type="NCBI Taxonomy" id="483423"/>
    <lineage>
        <taxon>Bacteria</taxon>
        <taxon>Pseudomonadati</taxon>
        <taxon>Chlamydiota</taxon>
        <taxon>Chlamydiia</taxon>
        <taxon>Parachlamydiales</taxon>
        <taxon>Candidatus Criblamydiaceae</taxon>
        <taxon>Estrella</taxon>
    </lineage>
</organism>
<gene>
    <name evidence="1" type="ORF">ELAC_0856</name>
</gene>
<reference evidence="2" key="1">
    <citation type="submission" date="2015-06" db="EMBL/GenBank/DDBJ databases">
        <authorList>
            <person name="Bertelli C."/>
        </authorList>
    </citation>
    <scope>NUCLEOTIDE SEQUENCE [LARGE SCALE GENOMIC DNA]</scope>
    <source>
        <strain evidence="2">CRIB-30</strain>
    </source>
</reference>
<dbReference type="Gene3D" id="2.60.40.1180">
    <property type="entry name" value="Golgi alpha-mannosidase II"/>
    <property type="match status" value="1"/>
</dbReference>
<evidence type="ECO:0000313" key="2">
    <source>
        <dbReference type="Proteomes" id="UP000220251"/>
    </source>
</evidence>
<name>A0A0H5E4P3_9BACT</name>
<dbReference type="EMBL" id="CWGJ01000011">
    <property type="protein sequence ID" value="CRX38205.1"/>
    <property type="molecule type" value="Genomic_DNA"/>
</dbReference>
<dbReference type="OrthoDB" id="18957at2"/>
<dbReference type="RefSeq" id="WP_098038054.1">
    <property type="nucleotide sequence ID" value="NZ_CWGJ01000011.1"/>
</dbReference>
<accession>A0A0H5E4P3</accession>
<keyword evidence="2" id="KW-1185">Reference proteome</keyword>
<dbReference type="InterPro" id="IPR013780">
    <property type="entry name" value="Glyco_hydro_b"/>
</dbReference>
<dbReference type="AlphaFoldDB" id="A0A0H5E4P3"/>
<proteinExistence type="predicted"/>
<protein>
    <submittedName>
        <fullName evidence="1">Uncharacterized protein</fullName>
    </submittedName>
</protein>
<dbReference type="Proteomes" id="UP000220251">
    <property type="component" value="Unassembled WGS sequence"/>
</dbReference>